<sequence>MPQEPSEALHRVVHVDDAGGAVDDPFGDLDALPLAEHVARFEEVHDSLRARLAGEPVDSLGGRPTDGGVA</sequence>
<dbReference type="OrthoDB" id="4883460at2"/>
<evidence type="ECO:0000313" key="3">
    <source>
        <dbReference type="Proteomes" id="UP000292118"/>
    </source>
</evidence>
<reference evidence="2 3" key="1">
    <citation type="submission" date="2019-01" db="EMBL/GenBank/DDBJ databases">
        <title>Genome sequencing of strain FW10M-9.</title>
        <authorList>
            <person name="Heo J."/>
            <person name="Kim S.-J."/>
            <person name="Kim J.-S."/>
            <person name="Hong S.-B."/>
            <person name="Kwon S.-W."/>
        </authorList>
    </citation>
    <scope>NUCLEOTIDE SEQUENCE [LARGE SCALE GENOMIC DNA]</scope>
    <source>
        <strain evidence="2 3">FW10M-9</strain>
    </source>
</reference>
<dbReference type="RefSeq" id="WP_129188686.1">
    <property type="nucleotide sequence ID" value="NZ_CP035493.1"/>
</dbReference>
<gene>
    <name evidence="2" type="ORF">ET471_12210</name>
</gene>
<dbReference type="EMBL" id="CP035493">
    <property type="protein sequence ID" value="QAY70686.1"/>
    <property type="molecule type" value="Genomic_DNA"/>
</dbReference>
<organism evidence="2 3">
    <name type="scientific">Xylanimonas protaetiae</name>
    <dbReference type="NCBI Taxonomy" id="2509457"/>
    <lineage>
        <taxon>Bacteria</taxon>
        <taxon>Bacillati</taxon>
        <taxon>Actinomycetota</taxon>
        <taxon>Actinomycetes</taxon>
        <taxon>Micrococcales</taxon>
        <taxon>Promicromonosporaceae</taxon>
        <taxon>Xylanimonas</taxon>
    </lineage>
</organism>
<dbReference type="Proteomes" id="UP000292118">
    <property type="component" value="Chromosome"/>
</dbReference>
<keyword evidence="3" id="KW-1185">Reference proteome</keyword>
<dbReference type="AlphaFoldDB" id="A0A4P6F5M8"/>
<evidence type="ECO:0000313" key="2">
    <source>
        <dbReference type="EMBL" id="QAY70686.1"/>
    </source>
</evidence>
<dbReference type="KEGG" id="xya:ET471_12210"/>
<evidence type="ECO:0000256" key="1">
    <source>
        <dbReference type="SAM" id="MobiDB-lite"/>
    </source>
</evidence>
<proteinExistence type="predicted"/>
<accession>A0A4P6F5M8</accession>
<feature type="region of interest" description="Disordered" evidence="1">
    <location>
        <begin position="50"/>
        <end position="70"/>
    </location>
</feature>
<name>A0A4P6F5M8_9MICO</name>
<protein>
    <submittedName>
        <fullName evidence="2">Uncharacterized protein</fullName>
    </submittedName>
</protein>